<evidence type="ECO:0000256" key="3">
    <source>
        <dbReference type="ARBA" id="ARBA00023125"/>
    </source>
</evidence>
<dbReference type="PROSITE" id="PS50994">
    <property type="entry name" value="INTEGRASE"/>
    <property type="match status" value="1"/>
</dbReference>
<dbReference type="GO" id="GO:0006310">
    <property type="term" value="P:DNA recombination"/>
    <property type="evidence" value="ECO:0007669"/>
    <property type="project" value="UniProtKB-KW"/>
</dbReference>
<dbReference type="Proteomes" id="UP000752012">
    <property type="component" value="Unassembled WGS sequence"/>
</dbReference>
<dbReference type="InterPro" id="IPR012337">
    <property type="entry name" value="RNaseH-like_sf"/>
</dbReference>
<evidence type="ECO:0000256" key="2">
    <source>
        <dbReference type="ARBA" id="ARBA00022578"/>
    </source>
</evidence>
<sequence length="501" mass="58501">MLQVDTVNYIRSEVNAKGHSYSEVARRTNTDARTVKKYADQEEFQAKKQTRKKQRSPVMDPVKEQVDQWLIDDGKKKKKYRRTAKRIWQQLCDECHFEGSERTVRDYISKRKVSLQEESHQAALPLESKPGDAQVDFGQAPFQRHGEIVELPYLVLSFPYSNAFVVQVFESENQDCFLEGLKRFFEHVGGVPRRIRFDNLSPAVKKVLPHGKRQLTEGFHRFALHYGFAYEFCNPGAGNEKGHVEAMVKYVRNNFFLPERKVFDLEEVNAGLWKTCIADRDRAHFEKKSKISELFEADQQALFYLPEKSYEVIRYETIKANKYGYVAIDGSKYSTSPRYAGQRVLVGITYDTIQILTDQYETIVRHIRSYEGEVVMKWQPYLSLMARRPNAMKYTSFYDQLPQPWQEYLQACTYEEVKETLKLLSTLLKDHRMEIATEALQAASRHAHPSPDAIRQMFHQLVNGRGFREAITIQQEVPTMPEAQRGMTRYDDFFQLSGRET</sequence>
<dbReference type="SUPFAM" id="SSF53098">
    <property type="entry name" value="Ribonuclease H-like"/>
    <property type="match status" value="1"/>
</dbReference>
<dbReference type="AlphaFoldDB" id="A0A969PXT4"/>
<evidence type="ECO:0000313" key="8">
    <source>
        <dbReference type="EMBL" id="NJP39409.1"/>
    </source>
</evidence>
<reference evidence="8 9" key="1">
    <citation type="submission" date="2020-03" db="EMBL/GenBank/DDBJ databases">
        <title>Assessment of the enzymatic potential of alkaline-tolerant lipase obtained from Bacillus luteus H11 (technogenic soil) for the bioremediation of saline soils contaminated with petroleum substances.</title>
        <authorList>
            <person name="Kalwasinska A."/>
        </authorList>
    </citation>
    <scope>NUCLEOTIDE SEQUENCE [LARGE SCALE GENOMIC DNA]</scope>
    <source>
        <strain evidence="8 9">H11</strain>
    </source>
</reference>
<name>A0A969PXT4_9BACI</name>
<accession>A0A969PXT4</accession>
<evidence type="ECO:0000256" key="5">
    <source>
        <dbReference type="SAM" id="MobiDB-lite"/>
    </source>
</evidence>
<dbReference type="NCBIfam" id="NF033546">
    <property type="entry name" value="transpos_IS21"/>
    <property type="match status" value="1"/>
</dbReference>
<dbReference type="InterPro" id="IPR001584">
    <property type="entry name" value="Integrase_cat-core"/>
</dbReference>
<dbReference type="Gene3D" id="3.30.420.10">
    <property type="entry name" value="Ribonuclease H-like superfamily/Ribonuclease H"/>
    <property type="match status" value="1"/>
</dbReference>
<evidence type="ECO:0000259" key="6">
    <source>
        <dbReference type="PROSITE" id="PS50531"/>
    </source>
</evidence>
<keyword evidence="3" id="KW-0238">DNA-binding</keyword>
<dbReference type="PROSITE" id="PS50531">
    <property type="entry name" value="HTH_IS21"/>
    <property type="match status" value="1"/>
</dbReference>
<dbReference type="InterPro" id="IPR036397">
    <property type="entry name" value="RNaseH_sf"/>
</dbReference>
<feature type="region of interest" description="Disordered" evidence="5">
    <location>
        <begin position="40"/>
        <end position="61"/>
    </location>
</feature>
<dbReference type="GO" id="GO:0003677">
    <property type="term" value="F:DNA binding"/>
    <property type="evidence" value="ECO:0007669"/>
    <property type="project" value="UniProtKB-KW"/>
</dbReference>
<evidence type="ECO:0000256" key="1">
    <source>
        <dbReference type="ARBA" id="ARBA00009277"/>
    </source>
</evidence>
<dbReference type="GO" id="GO:0015074">
    <property type="term" value="P:DNA integration"/>
    <property type="evidence" value="ECO:0007669"/>
    <property type="project" value="InterPro"/>
</dbReference>
<dbReference type="Pfam" id="PF22483">
    <property type="entry name" value="Mu-transpos_C_2"/>
    <property type="match status" value="1"/>
</dbReference>
<dbReference type="InterPro" id="IPR017894">
    <property type="entry name" value="HTH_IS21_transposase_type"/>
</dbReference>
<evidence type="ECO:0000259" key="7">
    <source>
        <dbReference type="PROSITE" id="PS50994"/>
    </source>
</evidence>
<protein>
    <submittedName>
        <fullName evidence="8">IS21 family transposase</fullName>
    </submittedName>
</protein>
<dbReference type="EMBL" id="JAATHJ010000060">
    <property type="protein sequence ID" value="NJP39409.1"/>
    <property type="molecule type" value="Genomic_DNA"/>
</dbReference>
<dbReference type="PANTHER" id="PTHR35004">
    <property type="entry name" value="TRANSPOSASE RV3428C-RELATED"/>
    <property type="match status" value="1"/>
</dbReference>
<keyword evidence="4" id="KW-0233">DNA recombination</keyword>
<keyword evidence="2" id="KW-0815">Transposition</keyword>
<gene>
    <name evidence="8" type="ORF">HCN83_17695</name>
</gene>
<organism evidence="8 9">
    <name type="scientific">Alkalicoccus luteus</name>
    <dbReference type="NCBI Taxonomy" id="1237094"/>
    <lineage>
        <taxon>Bacteria</taxon>
        <taxon>Bacillati</taxon>
        <taxon>Bacillota</taxon>
        <taxon>Bacilli</taxon>
        <taxon>Bacillales</taxon>
        <taxon>Bacillaceae</taxon>
        <taxon>Alkalicoccus</taxon>
    </lineage>
</organism>
<feature type="domain" description="HTH IS21-type" evidence="6">
    <location>
        <begin position="6"/>
        <end position="70"/>
    </location>
</feature>
<dbReference type="InterPro" id="IPR054353">
    <property type="entry name" value="IstA-like_C"/>
</dbReference>
<feature type="domain" description="Integrase catalytic" evidence="7">
    <location>
        <begin position="126"/>
        <end position="255"/>
    </location>
</feature>
<dbReference type="RefSeq" id="WP_168009766.1">
    <property type="nucleotide sequence ID" value="NZ_JAATHJ010000060.1"/>
</dbReference>
<comment type="caution">
    <text evidence="8">The sequence shown here is derived from an EMBL/GenBank/DDBJ whole genome shotgun (WGS) entry which is preliminary data.</text>
</comment>
<evidence type="ECO:0000313" key="9">
    <source>
        <dbReference type="Proteomes" id="UP000752012"/>
    </source>
</evidence>
<evidence type="ECO:0000256" key="4">
    <source>
        <dbReference type="ARBA" id="ARBA00023172"/>
    </source>
</evidence>
<keyword evidence="9" id="KW-1185">Reference proteome</keyword>
<comment type="similarity">
    <text evidence="1">Belongs to the transposase IS21/IS408/IS1162 family.</text>
</comment>
<dbReference type="GO" id="GO:0032196">
    <property type="term" value="P:transposition"/>
    <property type="evidence" value="ECO:0007669"/>
    <property type="project" value="UniProtKB-KW"/>
</dbReference>
<proteinExistence type="inferred from homology"/>